<gene>
    <name evidence="1" type="ORF">KFK14_15035</name>
</gene>
<sequence>MTMLKLDFLVPGSANDHFFSNIAFLKQSLAALGGHYADARLVAALGEWETPEIPPRWMPYLDGVEIIWSNPDKLPNPTYNAQHFDRFDNIRPDADVAVICDADVCFMRPFDDVLAQIVRDDVIGGVMAHYHFPIDGVRGDPEEDWRRVALGTIGKDISRPHPYLFGRSPEDPRVYAAADRPLAPFYINYGILVGPPKKLQQMHARERELIPLASQFVEPYFAAQVAVALSCADLELTTIALPARFNFPNRPEADDLQPGELDQVVMLHYMFEENFKRSRLFTHERFYNAFMQKDLSGVDRVFQDYVRSICGDAYPFS</sequence>
<dbReference type="EMBL" id="CP073910">
    <property type="protein sequence ID" value="QUT04376.1"/>
    <property type="molecule type" value="Genomic_DNA"/>
</dbReference>
<proteinExistence type="predicted"/>
<accession>A0A975Q090</accession>
<protein>
    <submittedName>
        <fullName evidence="1">Uncharacterized protein</fullName>
    </submittedName>
</protein>
<evidence type="ECO:0000313" key="1">
    <source>
        <dbReference type="EMBL" id="QUT04376.1"/>
    </source>
</evidence>
<reference evidence="1" key="1">
    <citation type="submission" date="2021-04" db="EMBL/GenBank/DDBJ databases">
        <title>Isolation of p-tert-butylphenol degrading bacteria Sphingobium phenoxybenzoativorans Tas13 from active sludge.</title>
        <authorList>
            <person name="Li Y."/>
        </authorList>
    </citation>
    <scope>NUCLEOTIDE SEQUENCE</scope>
    <source>
        <strain evidence="1">Tas13</strain>
    </source>
</reference>
<organism evidence="1 2">
    <name type="scientific">Sphingobium phenoxybenzoativorans</name>
    <dbReference type="NCBI Taxonomy" id="1592790"/>
    <lineage>
        <taxon>Bacteria</taxon>
        <taxon>Pseudomonadati</taxon>
        <taxon>Pseudomonadota</taxon>
        <taxon>Alphaproteobacteria</taxon>
        <taxon>Sphingomonadales</taxon>
        <taxon>Sphingomonadaceae</taxon>
        <taxon>Sphingobium</taxon>
    </lineage>
</organism>
<dbReference type="AlphaFoldDB" id="A0A975Q090"/>
<dbReference type="Proteomes" id="UP000681425">
    <property type="component" value="Chromosome"/>
</dbReference>
<dbReference type="Gene3D" id="3.90.550.10">
    <property type="entry name" value="Spore Coat Polysaccharide Biosynthesis Protein SpsA, Chain A"/>
    <property type="match status" value="1"/>
</dbReference>
<name>A0A975Q090_9SPHN</name>
<dbReference type="KEGG" id="spph:KFK14_15035"/>
<dbReference type="InterPro" id="IPR029044">
    <property type="entry name" value="Nucleotide-diphossugar_trans"/>
</dbReference>
<evidence type="ECO:0000313" key="2">
    <source>
        <dbReference type="Proteomes" id="UP000681425"/>
    </source>
</evidence>
<keyword evidence="2" id="KW-1185">Reference proteome</keyword>
<dbReference type="RefSeq" id="WP_212608206.1">
    <property type="nucleotide sequence ID" value="NZ_CP073910.1"/>
</dbReference>